<evidence type="ECO:0000256" key="11">
    <source>
        <dbReference type="ARBA" id="ARBA00048802"/>
    </source>
</evidence>
<proteinExistence type="inferred from homology"/>
<dbReference type="CDD" id="cd02801">
    <property type="entry name" value="DUS_like_FMN"/>
    <property type="match status" value="1"/>
</dbReference>
<evidence type="ECO:0000256" key="8">
    <source>
        <dbReference type="ARBA" id="ARBA00022884"/>
    </source>
</evidence>
<reference evidence="16 17" key="1">
    <citation type="submission" date="2017-11" db="EMBL/GenBank/DDBJ databases">
        <title>Genome sequence of Entomoplasma lucivorax PIPN-2 (ATCC 49196).</title>
        <authorList>
            <person name="Lo W.-S."/>
            <person name="Gasparich G.E."/>
            <person name="Kuo C.-H."/>
        </authorList>
    </citation>
    <scope>NUCLEOTIDE SEQUENCE [LARGE SCALE GENOMIC DNA]</scope>
    <source>
        <strain evidence="16 17">PIPN-2</strain>
    </source>
</reference>
<evidence type="ECO:0000256" key="6">
    <source>
        <dbReference type="ARBA" id="ARBA00022694"/>
    </source>
</evidence>
<comment type="cofactor">
    <cofactor evidence="1 12 14">
        <name>FMN</name>
        <dbReference type="ChEBI" id="CHEBI:58210"/>
    </cofactor>
</comment>
<evidence type="ECO:0000256" key="4">
    <source>
        <dbReference type="ARBA" id="ARBA00022630"/>
    </source>
</evidence>
<comment type="catalytic activity">
    <reaction evidence="11">
        <text>a 5,6-dihydrouridine in tRNA + NAD(+) = a uridine in tRNA + NADH + H(+)</text>
        <dbReference type="Rhea" id="RHEA:54452"/>
        <dbReference type="Rhea" id="RHEA-COMP:13339"/>
        <dbReference type="Rhea" id="RHEA-COMP:13887"/>
        <dbReference type="ChEBI" id="CHEBI:15378"/>
        <dbReference type="ChEBI" id="CHEBI:57540"/>
        <dbReference type="ChEBI" id="CHEBI:57945"/>
        <dbReference type="ChEBI" id="CHEBI:65315"/>
        <dbReference type="ChEBI" id="CHEBI:74443"/>
    </reaction>
</comment>
<dbReference type="InterPro" id="IPR013785">
    <property type="entry name" value="Aldolase_TIM"/>
</dbReference>
<evidence type="ECO:0000256" key="2">
    <source>
        <dbReference type="ARBA" id="ARBA00002790"/>
    </source>
</evidence>
<keyword evidence="9 12" id="KW-0560">Oxidoreductase</keyword>
<dbReference type="PIRSF" id="PIRSF006621">
    <property type="entry name" value="Dus"/>
    <property type="match status" value="1"/>
</dbReference>
<keyword evidence="7" id="KW-0521">NADP</keyword>
<sequence>MKIGNIQIKGKFIQGPMAGVSNQAFRLISKKHGAALVCSEMVSVEGMVHENKKTFTMLGVDPKEHPMSMQIFGNDVDSFIKATKWIDKHVECDIIDLNLGCPAPKVAVRSESGSALLKTPDLIHDIVKAVVANTKKPVTAKIRLGWDKDSVNAVEVAQLIEKAGASAIAVHGRTRNDFYTGHADWEKIKEVKDAVKIPVIGNGDVVDAKSAKKMLDETGCDAVMISRGCQGNPWIFAQCNYFWETGQELPKPTFKEWKETILEHAKMLMELKTEEWGMREFRKHLTWYFDVLPKTKSINQLKERSNKIETLQDVINLIDEYEREEKNG</sequence>
<dbReference type="GO" id="GO:0017150">
    <property type="term" value="F:tRNA dihydrouridine synthase activity"/>
    <property type="evidence" value="ECO:0007669"/>
    <property type="project" value="InterPro"/>
</dbReference>
<accession>A0A2S5RFG7</accession>
<dbReference type="InterPro" id="IPR024036">
    <property type="entry name" value="tRNA-dHydroUridine_Synthase_C"/>
</dbReference>
<keyword evidence="4 12" id="KW-0285">Flavoprotein</keyword>
<dbReference type="Gene3D" id="3.20.20.70">
    <property type="entry name" value="Aldolase class I"/>
    <property type="match status" value="1"/>
</dbReference>
<evidence type="ECO:0000256" key="3">
    <source>
        <dbReference type="ARBA" id="ARBA00022555"/>
    </source>
</evidence>
<evidence type="ECO:0000256" key="9">
    <source>
        <dbReference type="ARBA" id="ARBA00023002"/>
    </source>
</evidence>
<evidence type="ECO:0000256" key="12">
    <source>
        <dbReference type="PIRNR" id="PIRNR006621"/>
    </source>
</evidence>
<dbReference type="NCBIfam" id="TIGR00737">
    <property type="entry name" value="nifR3_yhdG"/>
    <property type="match status" value="1"/>
</dbReference>
<evidence type="ECO:0000256" key="1">
    <source>
        <dbReference type="ARBA" id="ARBA00001917"/>
    </source>
</evidence>
<dbReference type="EC" id="1.3.1.-" evidence="12"/>
<dbReference type="AlphaFoldDB" id="A0A2S5RFG7"/>
<evidence type="ECO:0000259" key="15">
    <source>
        <dbReference type="Pfam" id="PF01207"/>
    </source>
</evidence>
<dbReference type="InterPro" id="IPR001269">
    <property type="entry name" value="DUS_fam"/>
</dbReference>
<dbReference type="STRING" id="1399797.GCA_000518285_01406"/>
<dbReference type="InterPro" id="IPR018517">
    <property type="entry name" value="tRNA_hU_synthase_CS"/>
</dbReference>
<feature type="binding site" evidence="14">
    <location>
        <position position="141"/>
    </location>
    <ligand>
        <name>FMN</name>
        <dbReference type="ChEBI" id="CHEBI:58210"/>
    </ligand>
</feature>
<keyword evidence="3" id="KW-0820">tRNA-binding</keyword>
<protein>
    <recommendedName>
        <fullName evidence="12">tRNA-dihydrouridine synthase</fullName>
        <ecNumber evidence="12">1.3.1.-</ecNumber>
    </recommendedName>
</protein>
<dbReference type="Proteomes" id="UP000237865">
    <property type="component" value="Unassembled WGS sequence"/>
</dbReference>
<dbReference type="Gene3D" id="1.10.1200.80">
    <property type="entry name" value="Putative flavin oxidoreducatase, domain 2"/>
    <property type="match status" value="1"/>
</dbReference>
<feature type="active site" description="Proton donor" evidence="13">
    <location>
        <position position="101"/>
    </location>
</feature>
<comment type="catalytic activity">
    <reaction evidence="10">
        <text>a 5,6-dihydrouridine in tRNA + NADP(+) = a uridine in tRNA + NADPH + H(+)</text>
        <dbReference type="Rhea" id="RHEA:23624"/>
        <dbReference type="Rhea" id="RHEA-COMP:13339"/>
        <dbReference type="Rhea" id="RHEA-COMP:13887"/>
        <dbReference type="ChEBI" id="CHEBI:15378"/>
        <dbReference type="ChEBI" id="CHEBI:57783"/>
        <dbReference type="ChEBI" id="CHEBI:58349"/>
        <dbReference type="ChEBI" id="CHEBI:65315"/>
        <dbReference type="ChEBI" id="CHEBI:74443"/>
    </reaction>
</comment>
<comment type="caution">
    <text evidence="16">The sequence shown here is derived from an EMBL/GenBank/DDBJ whole genome shotgun (WGS) entry which is preliminary data.</text>
</comment>
<evidence type="ECO:0000313" key="17">
    <source>
        <dbReference type="Proteomes" id="UP000237865"/>
    </source>
</evidence>
<dbReference type="PROSITE" id="PS01136">
    <property type="entry name" value="UPF0034"/>
    <property type="match status" value="1"/>
</dbReference>
<gene>
    <name evidence="16" type="primary">dusB</name>
    <name evidence="16" type="ORF">ELUCI_v1c01630</name>
</gene>
<feature type="binding site" evidence="14">
    <location>
        <begin position="16"/>
        <end position="18"/>
    </location>
    <ligand>
        <name>FMN</name>
        <dbReference type="ChEBI" id="CHEBI:58210"/>
    </ligand>
</feature>
<feature type="binding site" evidence="14">
    <location>
        <position position="70"/>
    </location>
    <ligand>
        <name>FMN</name>
        <dbReference type="ChEBI" id="CHEBI:58210"/>
    </ligand>
</feature>
<name>A0A2S5RFG7_9MOLU</name>
<evidence type="ECO:0000313" key="16">
    <source>
        <dbReference type="EMBL" id="PPE05875.1"/>
    </source>
</evidence>
<evidence type="ECO:0000256" key="5">
    <source>
        <dbReference type="ARBA" id="ARBA00022643"/>
    </source>
</evidence>
<keyword evidence="5 12" id="KW-0288">FMN</keyword>
<dbReference type="PANTHER" id="PTHR45846">
    <property type="entry name" value="TRNA-DIHYDROURIDINE(47) SYNTHASE [NAD(P)(+)]-LIKE"/>
    <property type="match status" value="1"/>
</dbReference>
<dbReference type="RefSeq" id="WP_028126801.1">
    <property type="nucleotide sequence ID" value="NZ_PHNE01000001.1"/>
</dbReference>
<dbReference type="GO" id="GO:0050660">
    <property type="term" value="F:flavin adenine dinucleotide binding"/>
    <property type="evidence" value="ECO:0007669"/>
    <property type="project" value="InterPro"/>
</dbReference>
<evidence type="ECO:0000256" key="10">
    <source>
        <dbReference type="ARBA" id="ARBA00048205"/>
    </source>
</evidence>
<keyword evidence="14" id="KW-0547">Nucleotide-binding</keyword>
<dbReference type="SUPFAM" id="SSF51395">
    <property type="entry name" value="FMN-linked oxidoreductases"/>
    <property type="match status" value="1"/>
</dbReference>
<dbReference type="EMBL" id="PHNE01000001">
    <property type="protein sequence ID" value="PPE05875.1"/>
    <property type="molecule type" value="Genomic_DNA"/>
</dbReference>
<comment type="function">
    <text evidence="2 12">Catalyzes the synthesis of 5,6-dihydrouridine (D), a modified base found in the D-loop of most tRNAs, via the reduction of the C5-C6 double bond in target uridines.</text>
</comment>
<keyword evidence="17" id="KW-1185">Reference proteome</keyword>
<feature type="domain" description="DUS-like FMN-binding" evidence="15">
    <location>
        <begin position="15"/>
        <end position="313"/>
    </location>
</feature>
<evidence type="ECO:0000256" key="7">
    <source>
        <dbReference type="ARBA" id="ARBA00022857"/>
    </source>
</evidence>
<dbReference type="PANTHER" id="PTHR45846:SF1">
    <property type="entry name" value="TRNA-DIHYDROURIDINE(47) SYNTHASE [NAD(P)(+)]-LIKE"/>
    <property type="match status" value="1"/>
</dbReference>
<dbReference type="InterPro" id="IPR004652">
    <property type="entry name" value="DusB-like"/>
</dbReference>
<dbReference type="Pfam" id="PF01207">
    <property type="entry name" value="Dus"/>
    <property type="match status" value="1"/>
</dbReference>
<dbReference type="GO" id="GO:0000049">
    <property type="term" value="F:tRNA binding"/>
    <property type="evidence" value="ECO:0007669"/>
    <property type="project" value="UniProtKB-KW"/>
</dbReference>
<dbReference type="InterPro" id="IPR035587">
    <property type="entry name" value="DUS-like_FMN-bd"/>
</dbReference>
<feature type="binding site" evidence="14">
    <location>
        <position position="171"/>
    </location>
    <ligand>
        <name>FMN</name>
        <dbReference type="ChEBI" id="CHEBI:58210"/>
    </ligand>
</feature>
<evidence type="ECO:0000256" key="13">
    <source>
        <dbReference type="PIRSR" id="PIRSR006621-1"/>
    </source>
</evidence>
<keyword evidence="6 12" id="KW-0819">tRNA processing</keyword>
<evidence type="ECO:0000256" key="14">
    <source>
        <dbReference type="PIRSR" id="PIRSR006621-2"/>
    </source>
</evidence>
<comment type="similarity">
    <text evidence="12">Belongs to the dus family.</text>
</comment>
<feature type="binding site" evidence="14">
    <location>
        <begin position="226"/>
        <end position="227"/>
    </location>
    <ligand>
        <name>FMN</name>
        <dbReference type="ChEBI" id="CHEBI:58210"/>
    </ligand>
</feature>
<keyword evidence="8" id="KW-0694">RNA-binding</keyword>
<organism evidence="16 17">
    <name type="scientific">Williamsoniiplasma lucivorax</name>
    <dbReference type="NCBI Taxonomy" id="209274"/>
    <lineage>
        <taxon>Bacteria</taxon>
        <taxon>Bacillati</taxon>
        <taxon>Mycoplasmatota</taxon>
        <taxon>Mollicutes</taxon>
        <taxon>Entomoplasmatales</taxon>
        <taxon>Williamsoniiplasma</taxon>
    </lineage>
</organism>